<keyword evidence="2" id="KW-1185">Reference proteome</keyword>
<dbReference type="Proteomes" id="UP000516408">
    <property type="component" value="Segment"/>
</dbReference>
<name>A0A7H0XC91_9CAUD</name>
<reference evidence="1 2" key="1">
    <citation type="submission" date="2020-05" db="EMBL/GenBank/DDBJ databases">
        <authorList>
            <person name="Debarbieux L."/>
        </authorList>
    </citation>
    <scope>NUCLEOTIDE SEQUENCE [LARGE SCALE GENOMIC DNA]</scope>
</reference>
<protein>
    <submittedName>
        <fullName evidence="1">Uncharacterized protein</fullName>
    </submittedName>
</protein>
<evidence type="ECO:0000313" key="1">
    <source>
        <dbReference type="EMBL" id="QNR52631.1"/>
    </source>
</evidence>
<evidence type="ECO:0000313" key="2">
    <source>
        <dbReference type="Proteomes" id="UP000516408"/>
    </source>
</evidence>
<sequence length="30" mass="3410">MPLFRSNHLNVLVLDSLSHSNSNQNHNHLA</sequence>
<accession>A0A7H0XC91</accession>
<dbReference type="EMBL" id="MT496971">
    <property type="protein sequence ID" value="QNR52631.1"/>
    <property type="molecule type" value="Genomic_DNA"/>
</dbReference>
<proteinExistence type="predicted"/>
<organism evidence="1 2">
    <name type="scientific">Escherichia phage Mt1B1_P10</name>
    <dbReference type="NCBI Taxonomy" id="2743960"/>
    <lineage>
        <taxon>Viruses</taxon>
        <taxon>Duplodnaviria</taxon>
        <taxon>Heunggongvirae</taxon>
        <taxon>Uroviricota</taxon>
        <taxon>Caudoviricetes</taxon>
        <taxon>Autographivirales</taxon>
        <taxon>Autosignataviridae</taxon>
        <taxon>Molineuxvirinae</taxon>
        <taxon>Vectrevirus</taxon>
        <taxon>Vectrevirus Mt1B1P10</taxon>
    </lineage>
</organism>